<reference evidence="3 4" key="1">
    <citation type="submission" date="2018-08" db="EMBL/GenBank/DDBJ databases">
        <title>A genome reference for cultivated species of the human gut microbiota.</title>
        <authorList>
            <person name="Zou Y."/>
            <person name="Xue W."/>
            <person name="Luo G."/>
        </authorList>
    </citation>
    <scope>NUCLEOTIDE SEQUENCE [LARGE SCALE GENOMIC DNA]</scope>
    <source>
        <strain evidence="3 4">AM16-54</strain>
    </source>
</reference>
<dbReference type="PANTHER" id="PTHR42957">
    <property type="entry name" value="HELICASE MJ1565-RELATED"/>
    <property type="match status" value="1"/>
</dbReference>
<feature type="domain" description="Helicase HerA central" evidence="2">
    <location>
        <begin position="595"/>
        <end position="822"/>
    </location>
</feature>
<evidence type="ECO:0000259" key="2">
    <source>
        <dbReference type="Pfam" id="PF01935"/>
    </source>
</evidence>
<dbReference type="SUPFAM" id="SSF52540">
    <property type="entry name" value="P-loop containing nucleoside triphosphate hydrolases"/>
    <property type="match status" value="1"/>
</dbReference>
<comment type="caution">
    <text evidence="3">The sequence shown here is derived from an EMBL/GenBank/DDBJ whole genome shotgun (WGS) entry which is preliminary data.</text>
</comment>
<feature type="compositionally biased region" description="Polar residues" evidence="1">
    <location>
        <begin position="384"/>
        <end position="397"/>
    </location>
</feature>
<feature type="region of interest" description="Disordered" evidence="1">
    <location>
        <begin position="378"/>
        <end position="412"/>
    </location>
</feature>
<protein>
    <submittedName>
        <fullName evidence="3">ATP-binding protein</fullName>
    </submittedName>
</protein>
<dbReference type="PANTHER" id="PTHR42957:SF1">
    <property type="entry name" value="HELICASE MJ1565-RELATED"/>
    <property type="match status" value="1"/>
</dbReference>
<dbReference type="RefSeq" id="WP_118255967.1">
    <property type="nucleotide sequence ID" value="NZ_QRKB01000088.1"/>
</dbReference>
<keyword evidence="3" id="KW-0067">ATP-binding</keyword>
<proteinExistence type="predicted"/>
<dbReference type="InterPro" id="IPR027417">
    <property type="entry name" value="P-loop_NTPase"/>
</dbReference>
<feature type="compositionally biased region" description="Low complexity" evidence="1">
    <location>
        <begin position="299"/>
        <end position="310"/>
    </location>
</feature>
<dbReference type="InterPro" id="IPR002789">
    <property type="entry name" value="HerA_central"/>
</dbReference>
<keyword evidence="3" id="KW-0547">Nucleotide-binding</keyword>
<dbReference type="Gene3D" id="3.40.50.300">
    <property type="entry name" value="P-loop containing nucleotide triphosphate hydrolases"/>
    <property type="match status" value="2"/>
</dbReference>
<dbReference type="GO" id="GO:0005524">
    <property type="term" value="F:ATP binding"/>
    <property type="evidence" value="ECO:0007669"/>
    <property type="project" value="UniProtKB-KW"/>
</dbReference>
<dbReference type="InterPro" id="IPR008571">
    <property type="entry name" value="HerA-like"/>
</dbReference>
<dbReference type="AlphaFoldDB" id="A0A414XK25"/>
<feature type="region of interest" description="Disordered" evidence="1">
    <location>
        <begin position="296"/>
        <end position="332"/>
    </location>
</feature>
<accession>A0A414XK25</accession>
<name>A0A414XK25_9BACT</name>
<evidence type="ECO:0000256" key="1">
    <source>
        <dbReference type="SAM" id="MobiDB-lite"/>
    </source>
</evidence>
<dbReference type="Pfam" id="PF01935">
    <property type="entry name" value="DUF87"/>
    <property type="match status" value="1"/>
</dbReference>
<sequence>MSTIYDNMGNGSEDKSALDEVFGRSANKYEEPVVIKNAGPEMPVQEVIETSPSDLREYRQQIDTAKKALNLVDDVVLKSYLKRLDSMDIASMPEAEGVDSCIVLFKINRMVYEEDEFATDKFISAISSMSFADCSVFLVIDGYRDKTDFYLGVKNNDPKRTTASVADTFKSSLVGQFPGIDIEDCSIVEKGKKSSLQEQVLRRISNASSLSSYVGIPAFKDEDGKYDNKNYVQGTEKLAQAMQGKRYTAIILASNLTTDVVTEIRNGYETIYSQLSPMSTQQLAYSTNESLANAINRSKGVTQGKTKTQTIGESHTNGTSNSHSKSDSETKKSKIAVGSSVLGGFLAAVGTGLRITDAGAAIGLPLMAAGGAMSAFGAAGKSKTSGTTDTYGTSQSDTENRSMSDAKSHSETFTDSLGKTATIGSSKNYTLTIHNKHIEELMKRIDQELERISMSESTGLWSVASYFFSYDNDFASAESASTIFKSIMQGEESGVETSAINSWIDNSQKMKMLTNSVCHLSHPVFRNNLTVNGENIKVENSSLLSSKELAMLLSLPHKSVPGFPVVEHVSLAKEVIRNNESLMKREVSLGCIFDLGKAYTENRVKLDVKSLTQHVFVTGSTGCGKSETIYKLINETKQVGTKFLVIEPAKGEYKNVFGDVNVFGTNPLIMPLLRINPFSFPAGVHVLEHIDRLTEIFNVCWPMYSAMPAVLKKAMLDAYESCGWDLCLSVNRLSRGEDVYPSFLDLFLSLEKVITESAYSEEVKSNYSGALLTRVESLTNGLNGEIFSVNELSNMVLFDENCIIDLSRVGSQETKSLIMGILIMRLSEYRMTGANTPNSALKHLTVLEEAHNILKRVSTEQSQEGSNMAGKSVEMITNAIAEMRTYGEGFVIVDQSPTSVDKAAIKNTNTKIVMRLPDEDDRKVSGKAAGMNDKQIDEIAKLPTGVAVVYQNDWVSPVLCKIDRMENSRVIFNEQKDSILELNSENDINYIIEFLLAGQTENIQKAFDIIQIEKSVRAFNMPSKVRMALLDTIEEYKKNNYISLWNSVSIYDLSSLLTDLLGIRKEFEKCVRQYCQSKELNKKLTDLVKTRVPLDYVSCRYCLKCLFADFSLHSSANKKMAEEWLINNSK</sequence>
<evidence type="ECO:0000313" key="3">
    <source>
        <dbReference type="EMBL" id="RHH74221.1"/>
    </source>
</evidence>
<dbReference type="Proteomes" id="UP000284548">
    <property type="component" value="Unassembled WGS sequence"/>
</dbReference>
<feature type="compositionally biased region" description="Polar residues" evidence="1">
    <location>
        <begin position="311"/>
        <end position="323"/>
    </location>
</feature>
<gene>
    <name evidence="3" type="ORF">DW192_16055</name>
</gene>
<feature type="compositionally biased region" description="Basic and acidic residues" evidence="1">
    <location>
        <begin position="398"/>
        <end position="412"/>
    </location>
</feature>
<dbReference type="EMBL" id="QRKB01000088">
    <property type="protein sequence ID" value="RHH74221.1"/>
    <property type="molecule type" value="Genomic_DNA"/>
</dbReference>
<organism evidence="3 4">
    <name type="scientific">Segatella copri</name>
    <dbReference type="NCBI Taxonomy" id="165179"/>
    <lineage>
        <taxon>Bacteria</taxon>
        <taxon>Pseudomonadati</taxon>
        <taxon>Bacteroidota</taxon>
        <taxon>Bacteroidia</taxon>
        <taxon>Bacteroidales</taxon>
        <taxon>Prevotellaceae</taxon>
        <taxon>Segatella</taxon>
    </lineage>
</organism>
<evidence type="ECO:0000313" key="4">
    <source>
        <dbReference type="Proteomes" id="UP000284548"/>
    </source>
</evidence>